<accession>A0A4D7K9S2</accession>
<dbReference type="Proteomes" id="UP000298616">
    <property type="component" value="Chromosome"/>
</dbReference>
<protein>
    <recommendedName>
        <fullName evidence="3">DUF4905 domain-containing protein</fullName>
    </recommendedName>
</protein>
<organism evidence="1 2">
    <name type="scientific">Mangrovivirga cuniculi</name>
    <dbReference type="NCBI Taxonomy" id="2715131"/>
    <lineage>
        <taxon>Bacteria</taxon>
        <taxon>Pseudomonadati</taxon>
        <taxon>Bacteroidota</taxon>
        <taxon>Cytophagia</taxon>
        <taxon>Cytophagales</taxon>
        <taxon>Mangrovivirgaceae</taxon>
        <taxon>Mangrovivirga</taxon>
    </lineage>
</organism>
<sequence>MKQAPKSTFSYTFKFPVWQTVISSDGKSLGIEARGEGLDDVDFFRYDIKNENIIPIEVKLPDKWWLRLMFLSDKYYVFHEYKGEGNPEVARSLVIGRKGEIIDEYEDMIFNGSISGSDTFVFTESGGDEDSFLYDPQSRELLKDNESFGKITGRTSEIQFPTQYHQGSEYFDDVNEFLETKNIKSSIGAVEYMETESFILISGYNKIGKLFNHKLFIFDEEGNLLKEILLESAGKGLTKEPYFVMNGKLFVIEDKNTISTYEV</sequence>
<evidence type="ECO:0000313" key="2">
    <source>
        <dbReference type="Proteomes" id="UP000298616"/>
    </source>
</evidence>
<gene>
    <name evidence="1" type="ORF">DCC35_15730</name>
</gene>
<dbReference type="RefSeq" id="WP_137091686.1">
    <property type="nucleotide sequence ID" value="NZ_CP028923.1"/>
</dbReference>
<reference evidence="1 2" key="1">
    <citation type="submission" date="2018-04" db="EMBL/GenBank/DDBJ databases">
        <title>Complete genome uncultured novel isolate.</title>
        <authorList>
            <person name="Merlino G."/>
        </authorList>
    </citation>
    <scope>NUCLEOTIDE SEQUENCE [LARGE SCALE GENOMIC DNA]</scope>
    <source>
        <strain evidence="2">R1DC9</strain>
    </source>
</reference>
<keyword evidence="2" id="KW-1185">Reference proteome</keyword>
<name>A0A4D7K9S2_9BACT</name>
<evidence type="ECO:0000313" key="1">
    <source>
        <dbReference type="EMBL" id="QCK16088.1"/>
    </source>
</evidence>
<dbReference type="AlphaFoldDB" id="A0A4D7K9S2"/>
<dbReference type="EMBL" id="CP028923">
    <property type="protein sequence ID" value="QCK16088.1"/>
    <property type="molecule type" value="Genomic_DNA"/>
</dbReference>
<proteinExistence type="predicted"/>
<dbReference type="KEGG" id="fpf:DCC35_15730"/>
<evidence type="ECO:0008006" key="3">
    <source>
        <dbReference type="Google" id="ProtNLM"/>
    </source>
</evidence>